<organism evidence="1 2">
    <name type="scientific">Gluconacetobacter entanii</name>
    <dbReference type="NCBI Taxonomy" id="108528"/>
    <lineage>
        <taxon>Bacteria</taxon>
        <taxon>Pseudomonadati</taxon>
        <taxon>Pseudomonadota</taxon>
        <taxon>Alphaproteobacteria</taxon>
        <taxon>Acetobacterales</taxon>
        <taxon>Acetobacteraceae</taxon>
        <taxon>Gluconacetobacter</taxon>
    </lineage>
</organism>
<comment type="caution">
    <text evidence="1">The sequence shown here is derived from an EMBL/GenBank/DDBJ whole genome shotgun (WGS) entry which is preliminary data.</text>
</comment>
<evidence type="ECO:0000313" key="1">
    <source>
        <dbReference type="EMBL" id="MCW4589717.1"/>
    </source>
</evidence>
<dbReference type="Proteomes" id="UP001526337">
    <property type="component" value="Unassembled WGS sequence"/>
</dbReference>
<dbReference type="EMBL" id="JANGSQ010000087">
    <property type="protein sequence ID" value="MCW4589717.1"/>
    <property type="molecule type" value="Genomic_DNA"/>
</dbReference>
<keyword evidence="2" id="KW-1185">Reference proteome</keyword>
<gene>
    <name evidence="1" type="ORF">NO263_03885</name>
</gene>
<reference evidence="1 2" key="1">
    <citation type="submission" date="2022-07" db="EMBL/GenBank/DDBJ databases">
        <title>Genome stability of Gluconacetobacter entanii AV429.</title>
        <authorList>
            <person name="Trcek J."/>
            <person name="Cepec E."/>
        </authorList>
    </citation>
    <scope>NUCLEOTIDE SEQUENCE [LARGE SCALE GENOMIC DNA]</scope>
    <source>
        <strain evidence="1 2">AV429_2022</strain>
    </source>
</reference>
<sequence>MGRAPTSPWGLRARDAGLDQKTLAALTGLAPNSVSRGLRGEWEKGIPAYLPTIIRAWEMLNDEQRTTLLAKSKMDE</sequence>
<protein>
    <recommendedName>
        <fullName evidence="3">Transcriptional regulator</fullName>
    </recommendedName>
</protein>
<dbReference type="RefSeq" id="WP_075594823.1">
    <property type="nucleotide sequence ID" value="NZ_JABJWD010000054.1"/>
</dbReference>
<accession>A0ABT3K3Q0</accession>
<proteinExistence type="predicted"/>
<evidence type="ECO:0000313" key="2">
    <source>
        <dbReference type="Proteomes" id="UP001526337"/>
    </source>
</evidence>
<evidence type="ECO:0008006" key="3">
    <source>
        <dbReference type="Google" id="ProtNLM"/>
    </source>
</evidence>
<name>A0ABT3K3Q0_9PROT</name>